<dbReference type="Proteomes" id="UP000299102">
    <property type="component" value="Unassembled WGS sequence"/>
</dbReference>
<organism evidence="1 2">
    <name type="scientific">Eumeta variegata</name>
    <name type="common">Bagworm moth</name>
    <name type="synonym">Eumeta japonica</name>
    <dbReference type="NCBI Taxonomy" id="151549"/>
    <lineage>
        <taxon>Eukaryota</taxon>
        <taxon>Metazoa</taxon>
        <taxon>Ecdysozoa</taxon>
        <taxon>Arthropoda</taxon>
        <taxon>Hexapoda</taxon>
        <taxon>Insecta</taxon>
        <taxon>Pterygota</taxon>
        <taxon>Neoptera</taxon>
        <taxon>Endopterygota</taxon>
        <taxon>Lepidoptera</taxon>
        <taxon>Glossata</taxon>
        <taxon>Ditrysia</taxon>
        <taxon>Tineoidea</taxon>
        <taxon>Psychidae</taxon>
        <taxon>Oiketicinae</taxon>
        <taxon>Eumeta</taxon>
    </lineage>
</organism>
<accession>A0A4C1SC32</accession>
<reference evidence="1 2" key="1">
    <citation type="journal article" date="2019" name="Commun. Biol.">
        <title>The bagworm genome reveals a unique fibroin gene that provides high tensile strength.</title>
        <authorList>
            <person name="Kono N."/>
            <person name="Nakamura H."/>
            <person name="Ohtoshi R."/>
            <person name="Tomita M."/>
            <person name="Numata K."/>
            <person name="Arakawa K."/>
        </authorList>
    </citation>
    <scope>NUCLEOTIDE SEQUENCE [LARGE SCALE GENOMIC DNA]</scope>
</reference>
<keyword evidence="2" id="KW-1185">Reference proteome</keyword>
<dbReference type="AlphaFoldDB" id="A0A4C1SC32"/>
<sequence length="166" mass="17961">MYSKLRCGLGVIRGASTSIAVYNVTTALRPAPSAIGNNKRVNCGDHLPTNRVSRRTRSETTTDRQIIVAAESLNLYGAPLNEQYLCVCVSMRARVPVCASVRVRVCVRAARACMHACVLTRCALPNPPSRSCDDRMRWASAAICSKSAAGAPVRTQLTTRRAALKI</sequence>
<protein>
    <submittedName>
        <fullName evidence="1">Uncharacterized protein</fullName>
    </submittedName>
</protein>
<comment type="caution">
    <text evidence="1">The sequence shown here is derived from an EMBL/GenBank/DDBJ whole genome shotgun (WGS) entry which is preliminary data.</text>
</comment>
<name>A0A4C1SC32_EUMVA</name>
<evidence type="ECO:0000313" key="2">
    <source>
        <dbReference type="Proteomes" id="UP000299102"/>
    </source>
</evidence>
<gene>
    <name evidence="1" type="ORF">EVAR_182_1</name>
</gene>
<proteinExistence type="predicted"/>
<dbReference type="EMBL" id="BGZK01000001">
    <property type="protein sequence ID" value="GBO98649.1"/>
    <property type="molecule type" value="Genomic_DNA"/>
</dbReference>
<evidence type="ECO:0000313" key="1">
    <source>
        <dbReference type="EMBL" id="GBO98649.1"/>
    </source>
</evidence>